<gene>
    <name evidence="2" type="ORF">COR50_03155</name>
</gene>
<evidence type="ECO:0000313" key="2">
    <source>
        <dbReference type="EMBL" id="ATL46247.1"/>
    </source>
</evidence>
<keyword evidence="3" id="KW-1185">Reference proteome</keyword>
<organism evidence="2 3">
    <name type="scientific">Chitinophaga caeni</name>
    <dbReference type="NCBI Taxonomy" id="2029983"/>
    <lineage>
        <taxon>Bacteria</taxon>
        <taxon>Pseudomonadati</taxon>
        <taxon>Bacteroidota</taxon>
        <taxon>Chitinophagia</taxon>
        <taxon>Chitinophagales</taxon>
        <taxon>Chitinophagaceae</taxon>
        <taxon>Chitinophaga</taxon>
    </lineage>
</organism>
<dbReference type="Gene3D" id="2.160.20.10">
    <property type="entry name" value="Single-stranded right-handed beta-helix, Pectin lyase-like"/>
    <property type="match status" value="1"/>
</dbReference>
<reference evidence="2 3" key="1">
    <citation type="submission" date="2017-10" db="EMBL/GenBank/DDBJ databases">
        <title>Paenichitinophaga pekingensis gen. nov., sp. nov., isolated from activated sludge.</title>
        <authorList>
            <person name="Jin D."/>
            <person name="Kong X."/>
            <person name="Deng Y."/>
            <person name="Bai Z."/>
        </authorList>
    </citation>
    <scope>NUCLEOTIDE SEQUENCE [LARGE SCALE GENOMIC DNA]</scope>
    <source>
        <strain evidence="2 3">13</strain>
    </source>
</reference>
<evidence type="ECO:0000313" key="3">
    <source>
        <dbReference type="Proteomes" id="UP000220133"/>
    </source>
</evidence>
<dbReference type="Proteomes" id="UP000220133">
    <property type="component" value="Chromosome"/>
</dbReference>
<dbReference type="InterPro" id="IPR012334">
    <property type="entry name" value="Pectin_lyas_fold"/>
</dbReference>
<feature type="domain" description="Rhamnogalacturonase A/B/Epimerase-like pectate lyase" evidence="1">
    <location>
        <begin position="26"/>
        <end position="85"/>
    </location>
</feature>
<protein>
    <recommendedName>
        <fullName evidence="1">Rhamnogalacturonase A/B/Epimerase-like pectate lyase domain-containing protein</fullName>
    </recommendedName>
</protein>
<dbReference type="SUPFAM" id="SSF51126">
    <property type="entry name" value="Pectin lyase-like"/>
    <property type="match status" value="1"/>
</dbReference>
<dbReference type="KEGG" id="cbae:COR50_03155"/>
<name>A0A291QQN1_9BACT</name>
<dbReference type="InterPro" id="IPR011050">
    <property type="entry name" value="Pectin_lyase_fold/virulence"/>
</dbReference>
<proteinExistence type="predicted"/>
<evidence type="ECO:0000259" key="1">
    <source>
        <dbReference type="Pfam" id="PF12708"/>
    </source>
</evidence>
<dbReference type="InterPro" id="IPR024535">
    <property type="entry name" value="RHGA/B-epi-like_pectate_lyase"/>
</dbReference>
<accession>A0A291QQN1</accession>
<dbReference type="RefSeq" id="WP_098192636.1">
    <property type="nucleotide sequence ID" value="NZ_CP023777.1"/>
</dbReference>
<dbReference type="EMBL" id="CP023777">
    <property type="protein sequence ID" value="ATL46247.1"/>
    <property type="molecule type" value="Genomic_DNA"/>
</dbReference>
<sequence>MMVIISRAVILMFYILGVIRLSAQQYINIKSMGARGDGIHNDAPAILKALNKSNYIYIPKGNYRIDQPIIISGKNNIHIKGDGESSRLFPSNQLKKTTKTVFFSSLSLDQCQNAVIENLCVESKGENWGNSDAGHKFKNPDERAEWIMKNGGHAVTVIRSENVRISNVIARFCGSVSVFYAISGDNISFINCFANAASLGYAGFCVDNFVTIIHDSKRRYYFKNCRVNNENLKFGSRYSAKAGILSEGDRDMIINLNIEGGEFRNCASGGDSKFLGAAIVAVNTNLVCDGVIGEDNYIGLNITNRSEVKQQVNCNIANSKFFNNWVAGIFLASFNSGGDINIDSCTFTQQNYSAWRYTKDLLFRQTAGIIIQGKQSQNLNISKSIFSGGEGYILTSGEPKIKLSASSFDKASTFAFKTNYKKILLNNSTVNLPASLSKTSKYTKINSASALGNIEGKQELLYTPFSDSVDNVPIQVILTALGLSGKNTFLEIQLTKPSNVNNEYKIGSADGKWFNIAHIIKMDNDNKKFRVFILEDQRIHFKKGATLDIQKN</sequence>
<dbReference type="AlphaFoldDB" id="A0A291QQN1"/>
<dbReference type="Pfam" id="PF12708">
    <property type="entry name" value="Pect-lyase_RHGA_epim"/>
    <property type="match status" value="1"/>
</dbReference>
<dbReference type="OrthoDB" id="9795222at2"/>